<comment type="caution">
    <text evidence="2">The sequence shown here is derived from an EMBL/GenBank/DDBJ whole genome shotgun (WGS) entry which is preliminary data.</text>
</comment>
<feature type="transmembrane region" description="Helical" evidence="1">
    <location>
        <begin position="94"/>
        <end position="112"/>
    </location>
</feature>
<accession>A0ABT6ZH61</accession>
<reference evidence="2 3" key="1">
    <citation type="submission" date="2023-05" db="EMBL/GenBank/DDBJ databases">
        <title>Microbacterium dauci sp.nov., Isolated from Carrot Rhizosphere Soil.</title>
        <authorList>
            <person name="Xiao Z."/>
            <person name="Zheng J."/>
        </authorList>
    </citation>
    <scope>NUCLEOTIDE SEQUENCE [LARGE SCALE GENOMIC DNA]</scope>
    <source>
        <strain evidence="2 3">LX3-4</strain>
    </source>
</reference>
<keyword evidence="3" id="KW-1185">Reference proteome</keyword>
<name>A0ABT6ZH61_9MICO</name>
<evidence type="ECO:0000256" key="1">
    <source>
        <dbReference type="SAM" id="Phobius"/>
    </source>
</evidence>
<gene>
    <name evidence="2" type="ORF">QNI14_13685</name>
</gene>
<protein>
    <submittedName>
        <fullName evidence="2">Uncharacterized protein</fullName>
    </submittedName>
</protein>
<dbReference type="EMBL" id="JASJND010000008">
    <property type="protein sequence ID" value="MDJ1115496.1"/>
    <property type="molecule type" value="Genomic_DNA"/>
</dbReference>
<sequence length="156" mass="16039">MTTNDAGDLSAVAAAFTAVRGDSADGMWAATAGSLLMMDGMPDAQASARLRLLLAPLAVAGVRAEHAFGSAAEWARGVIDDELRSEPTTAARDALIGVAMTLALGSASGWTLAARIEDTGNWDLPAVALACATAALLTACALRLRSWVIARFGRRP</sequence>
<evidence type="ECO:0000313" key="3">
    <source>
        <dbReference type="Proteomes" id="UP001321481"/>
    </source>
</evidence>
<keyword evidence="1" id="KW-0812">Transmembrane</keyword>
<feature type="transmembrane region" description="Helical" evidence="1">
    <location>
        <begin position="124"/>
        <end position="144"/>
    </location>
</feature>
<keyword evidence="1" id="KW-1133">Transmembrane helix</keyword>
<dbReference type="RefSeq" id="WP_283717184.1">
    <property type="nucleotide sequence ID" value="NZ_JASJND010000008.1"/>
</dbReference>
<evidence type="ECO:0000313" key="2">
    <source>
        <dbReference type="EMBL" id="MDJ1115496.1"/>
    </source>
</evidence>
<dbReference type="Proteomes" id="UP001321481">
    <property type="component" value="Unassembled WGS sequence"/>
</dbReference>
<proteinExistence type="predicted"/>
<keyword evidence="1" id="KW-0472">Membrane</keyword>
<organism evidence="2 3">
    <name type="scientific">Microbacterium dauci</name>
    <dbReference type="NCBI Taxonomy" id="3048008"/>
    <lineage>
        <taxon>Bacteria</taxon>
        <taxon>Bacillati</taxon>
        <taxon>Actinomycetota</taxon>
        <taxon>Actinomycetes</taxon>
        <taxon>Micrococcales</taxon>
        <taxon>Microbacteriaceae</taxon>
        <taxon>Microbacterium</taxon>
    </lineage>
</organism>